<evidence type="ECO:0000313" key="3">
    <source>
        <dbReference type="Proteomes" id="UP000326396"/>
    </source>
</evidence>
<dbReference type="AlphaFoldDB" id="A0A5N6PVG2"/>
<gene>
    <name evidence="2" type="ORF">E3N88_04335</name>
</gene>
<dbReference type="Proteomes" id="UP000326396">
    <property type="component" value="Linkage Group LG10"/>
</dbReference>
<comment type="caution">
    <text evidence="2">The sequence shown here is derived from an EMBL/GenBank/DDBJ whole genome shotgun (WGS) entry which is preliminary data.</text>
</comment>
<keyword evidence="3" id="KW-1185">Reference proteome</keyword>
<feature type="compositionally biased region" description="Polar residues" evidence="1">
    <location>
        <begin position="83"/>
        <end position="97"/>
    </location>
</feature>
<feature type="compositionally biased region" description="Basic and acidic residues" evidence="1">
    <location>
        <begin position="215"/>
        <end position="243"/>
    </location>
</feature>
<sequence>MSLEIEDDGSAMVATKSINESEKKPIISYARDFLLSLSELEICKSLPIGFDQSILREFEENSIQERPRNHGNLPLQGFRRNDYSSSPPTKGDSSNLSRGAYGRWDNRSSGWNDKDGDQQSDMHLDSGRYSHGNQSRRPWHNSEHDGLLGSGSFSRTSGFAGGTSAPKGSTNDHYHLSRSNEAYQPPRPFKAGPSSRSNTHDSFNDETFGSIESTSQDRAEEERKRRASFESMRKEQQKLLQEKQKTNANKLKVDEFTDLALVEAKEEGVSDSEVQSVPKDDSGKSSILFQSSKLRPLVPPGFKSTVLEKSSTIKPVFSTEKENPKPAIEGNNTQNGTVDDLLNIQSANHDLHRNSGFPEVHEAVESEVFELATNTIISNSSQESTTSILGKFFGRDSTIKDGGPSPTSFLEQSKSDDPLSSHNAQSSKFAQWFNEDEKKPVDDFLSSRPNDLFSLISGGDKVSSQGPCIISTDPVALESSHNGFGISKTPSGSKHLFNNFRQESAPPLVAAILTCEDLEQTMMSEYTEKSSNLQPPVPSWSVSSQENTDDIAVNNHATHHLLSLLQKGTSTDDGLNAKIRPVDAHLVPENPKDDNNQVGASSGQNLSLETLFGSAFMKELQSAQAPVSAQRAPSGSAYIEPHELSASTVDGIGPMMTNYDSNSLSLKQKRPVKSDDHESWLNIDDQHPSRKQATDAGEIQLPEEESLILVGDPSNIRNSNIGKMLPDDVAFNISEKLAALNSGNRFVRGPYDILETERQFKNQNRRSMFHPLDPNTQHLNSQMGFPKHLMQRDTHLNQQFPGSIPVPFHHPDARVTGFDIPINIHPQMLPQMRMQGNITPPHMLRDLQRPQASNFMPDRGLLFPHPQTNIGGLSLPLSVADSSSGSTHPEAFQRMMEMERLAQLKQARPVKTGHNQGMYGHGSELDMGFRYR</sequence>
<feature type="region of interest" description="Disordered" evidence="1">
    <location>
        <begin position="61"/>
        <end position="243"/>
    </location>
</feature>
<name>A0A5N6PVG2_9ASTR</name>
<feature type="region of interest" description="Disordered" evidence="1">
    <location>
        <begin position="912"/>
        <end position="932"/>
    </location>
</feature>
<feature type="region of interest" description="Disordered" evidence="1">
    <location>
        <begin position="400"/>
        <end position="427"/>
    </location>
</feature>
<feature type="region of interest" description="Disordered" evidence="1">
    <location>
        <begin position="583"/>
        <end position="602"/>
    </location>
</feature>
<dbReference type="OrthoDB" id="1923709at2759"/>
<feature type="compositionally biased region" description="Polar residues" evidence="1">
    <location>
        <begin position="204"/>
        <end position="214"/>
    </location>
</feature>
<evidence type="ECO:0000256" key="1">
    <source>
        <dbReference type="SAM" id="MobiDB-lite"/>
    </source>
</evidence>
<feature type="region of interest" description="Disordered" evidence="1">
    <location>
        <begin position="265"/>
        <end position="284"/>
    </location>
</feature>
<feature type="region of interest" description="Disordered" evidence="1">
    <location>
        <begin position="660"/>
        <end position="698"/>
    </location>
</feature>
<proteinExistence type="predicted"/>
<feature type="compositionally biased region" description="Basic and acidic residues" evidence="1">
    <location>
        <begin position="923"/>
        <end position="932"/>
    </location>
</feature>
<protein>
    <submittedName>
        <fullName evidence="2">Uncharacterized protein</fullName>
    </submittedName>
</protein>
<feature type="region of interest" description="Disordered" evidence="1">
    <location>
        <begin position="526"/>
        <end position="546"/>
    </location>
</feature>
<dbReference type="EMBL" id="SZYD01000002">
    <property type="protein sequence ID" value="KAD7117067.1"/>
    <property type="molecule type" value="Genomic_DNA"/>
</dbReference>
<feature type="compositionally biased region" description="Basic and acidic residues" evidence="1">
    <location>
        <begin position="672"/>
        <end position="688"/>
    </location>
</feature>
<accession>A0A5N6PVG2</accession>
<evidence type="ECO:0000313" key="2">
    <source>
        <dbReference type="EMBL" id="KAD7117067.1"/>
    </source>
</evidence>
<dbReference type="PANTHER" id="PTHR34802:SF1">
    <property type="entry name" value="CHORISMATE SYNTHASE"/>
    <property type="match status" value="1"/>
</dbReference>
<organism evidence="2 3">
    <name type="scientific">Mikania micrantha</name>
    <name type="common">bitter vine</name>
    <dbReference type="NCBI Taxonomy" id="192012"/>
    <lineage>
        <taxon>Eukaryota</taxon>
        <taxon>Viridiplantae</taxon>
        <taxon>Streptophyta</taxon>
        <taxon>Embryophyta</taxon>
        <taxon>Tracheophyta</taxon>
        <taxon>Spermatophyta</taxon>
        <taxon>Magnoliopsida</taxon>
        <taxon>eudicotyledons</taxon>
        <taxon>Gunneridae</taxon>
        <taxon>Pentapetalae</taxon>
        <taxon>asterids</taxon>
        <taxon>campanulids</taxon>
        <taxon>Asterales</taxon>
        <taxon>Asteraceae</taxon>
        <taxon>Asteroideae</taxon>
        <taxon>Heliantheae alliance</taxon>
        <taxon>Eupatorieae</taxon>
        <taxon>Mikania</taxon>
    </lineage>
</organism>
<reference evidence="2 3" key="1">
    <citation type="submission" date="2019-05" db="EMBL/GenBank/DDBJ databases">
        <title>Mikania micrantha, genome provides insights into the molecular mechanism of rapid growth.</title>
        <authorList>
            <person name="Liu B."/>
        </authorList>
    </citation>
    <scope>NUCLEOTIDE SEQUENCE [LARGE SCALE GENOMIC DNA]</scope>
    <source>
        <strain evidence="2">NLD-2019</strain>
        <tissue evidence="2">Leaf</tissue>
    </source>
</reference>
<feature type="compositionally biased region" description="Basic and acidic residues" evidence="1">
    <location>
        <begin position="112"/>
        <end position="128"/>
    </location>
</feature>
<dbReference type="PANTHER" id="PTHR34802">
    <property type="entry name" value="CHORISMATE SYNTHASE"/>
    <property type="match status" value="1"/>
</dbReference>